<feature type="domain" description="F-box" evidence="3">
    <location>
        <begin position="54"/>
        <end position="104"/>
    </location>
</feature>
<dbReference type="InterPro" id="IPR036047">
    <property type="entry name" value="F-box-like_dom_sf"/>
</dbReference>
<keyword evidence="2" id="KW-1133">Transmembrane helix</keyword>
<keyword evidence="2" id="KW-0812">Transmembrane</keyword>
<name>A0A420YEB6_9PEZI</name>
<feature type="compositionally biased region" description="Basic and acidic residues" evidence="1">
    <location>
        <begin position="37"/>
        <end position="47"/>
    </location>
</feature>
<evidence type="ECO:0000256" key="1">
    <source>
        <dbReference type="SAM" id="MobiDB-lite"/>
    </source>
</evidence>
<sequence>MASLLRRFNPAPAPAATSAPAFDSTKPAAPSPIPGSHVEDDKIEYDKSSQTQPEVSLSSLPPELHLLVASYLIYPDALSLKHTNRHFYNLVDTGIKLKIDWLVERRRLHLECPNNTKCDLGSDLRFCRGSVRLLMQRRREHMECESRPGLGCLIYGTPTCPQRRRFGVRLKRWLRFRVAFEMWWVLVALVPIVLWWVWTGGAAP</sequence>
<dbReference type="SUPFAM" id="SSF81383">
    <property type="entry name" value="F-box domain"/>
    <property type="match status" value="1"/>
</dbReference>
<dbReference type="OrthoDB" id="5281164at2759"/>
<comment type="caution">
    <text evidence="4">The sequence shown here is derived from an EMBL/GenBank/DDBJ whole genome shotgun (WGS) entry which is preliminary data.</text>
</comment>
<feature type="region of interest" description="Disordered" evidence="1">
    <location>
        <begin position="1"/>
        <end position="56"/>
    </location>
</feature>
<dbReference type="EMBL" id="QVQW01000015">
    <property type="protein sequence ID" value="RKU46269.1"/>
    <property type="molecule type" value="Genomic_DNA"/>
</dbReference>
<reference evidence="4 5" key="1">
    <citation type="submission" date="2018-08" db="EMBL/GenBank/DDBJ databases">
        <title>Draft genome of the lignicolous fungus Coniochaeta pulveracea.</title>
        <authorList>
            <person name="Borstlap C.J."/>
            <person name="De Witt R.N."/>
            <person name="Botha A."/>
            <person name="Volschenk H."/>
        </authorList>
    </citation>
    <scope>NUCLEOTIDE SEQUENCE [LARGE SCALE GENOMIC DNA]</scope>
    <source>
        <strain evidence="4 5">CAB683</strain>
    </source>
</reference>
<protein>
    <recommendedName>
        <fullName evidence="3">F-box domain-containing protein</fullName>
    </recommendedName>
</protein>
<dbReference type="InterPro" id="IPR001810">
    <property type="entry name" value="F-box_dom"/>
</dbReference>
<evidence type="ECO:0000313" key="4">
    <source>
        <dbReference type="EMBL" id="RKU46269.1"/>
    </source>
</evidence>
<evidence type="ECO:0000313" key="5">
    <source>
        <dbReference type="Proteomes" id="UP000275385"/>
    </source>
</evidence>
<dbReference type="AlphaFoldDB" id="A0A420YEB6"/>
<proteinExistence type="predicted"/>
<evidence type="ECO:0000256" key="2">
    <source>
        <dbReference type="SAM" id="Phobius"/>
    </source>
</evidence>
<dbReference type="STRING" id="177199.A0A420YEB6"/>
<gene>
    <name evidence="4" type="ORF">DL546_006715</name>
</gene>
<keyword evidence="5" id="KW-1185">Reference proteome</keyword>
<accession>A0A420YEB6</accession>
<organism evidence="4 5">
    <name type="scientific">Coniochaeta pulveracea</name>
    <dbReference type="NCBI Taxonomy" id="177199"/>
    <lineage>
        <taxon>Eukaryota</taxon>
        <taxon>Fungi</taxon>
        <taxon>Dikarya</taxon>
        <taxon>Ascomycota</taxon>
        <taxon>Pezizomycotina</taxon>
        <taxon>Sordariomycetes</taxon>
        <taxon>Sordariomycetidae</taxon>
        <taxon>Coniochaetales</taxon>
        <taxon>Coniochaetaceae</taxon>
        <taxon>Coniochaeta</taxon>
    </lineage>
</organism>
<keyword evidence="2" id="KW-0472">Membrane</keyword>
<dbReference type="Proteomes" id="UP000275385">
    <property type="component" value="Unassembled WGS sequence"/>
</dbReference>
<feature type="transmembrane region" description="Helical" evidence="2">
    <location>
        <begin position="178"/>
        <end position="198"/>
    </location>
</feature>
<evidence type="ECO:0000259" key="3">
    <source>
        <dbReference type="PROSITE" id="PS50181"/>
    </source>
</evidence>
<dbReference type="PROSITE" id="PS50181">
    <property type="entry name" value="FBOX"/>
    <property type="match status" value="1"/>
</dbReference>